<dbReference type="Gene3D" id="1.20.1280.290">
    <property type="match status" value="2"/>
</dbReference>
<dbReference type="OrthoDB" id="19344at2759"/>
<dbReference type="PANTHER" id="PTHR16201:SF11">
    <property type="entry name" value="PQ-LOOP REPEAT-CONTAINING PROTEIN"/>
    <property type="match status" value="1"/>
</dbReference>
<evidence type="ECO:0000313" key="7">
    <source>
        <dbReference type="EMBL" id="CCE83360.1"/>
    </source>
</evidence>
<keyword evidence="3 6" id="KW-1133">Transmembrane helix</keyword>
<dbReference type="EMBL" id="FO082048">
    <property type="protein sequence ID" value="CCE84391.1"/>
    <property type="molecule type" value="Genomic_DNA"/>
</dbReference>
<evidence type="ECO:0000256" key="2">
    <source>
        <dbReference type="ARBA" id="ARBA00022692"/>
    </source>
</evidence>
<feature type="transmembrane region" description="Helical" evidence="6">
    <location>
        <begin position="57"/>
        <end position="78"/>
    </location>
</feature>
<dbReference type="PANTHER" id="PTHR16201">
    <property type="entry name" value="SEVEN TRANSMEMBRANE PROTEIN 1-RELATED"/>
    <property type="match status" value="1"/>
</dbReference>
<evidence type="ECO:0000313" key="9">
    <source>
        <dbReference type="Proteomes" id="UP000005222"/>
    </source>
</evidence>
<evidence type="ECO:0000256" key="4">
    <source>
        <dbReference type="ARBA" id="ARBA00023136"/>
    </source>
</evidence>
<keyword evidence="4 6" id="KW-0472">Membrane</keyword>
<evidence type="ECO:0000256" key="3">
    <source>
        <dbReference type="ARBA" id="ARBA00022989"/>
    </source>
</evidence>
<dbReference type="SMART" id="SM00679">
    <property type="entry name" value="CTNS"/>
    <property type="match status" value="2"/>
</dbReference>
<evidence type="ECO:0000256" key="1">
    <source>
        <dbReference type="ARBA" id="ARBA00004141"/>
    </source>
</evidence>
<dbReference type="Proteomes" id="UP000005222">
    <property type="component" value="Chromosome L"/>
</dbReference>
<feature type="transmembrane region" description="Helical" evidence="6">
    <location>
        <begin position="98"/>
        <end position="119"/>
    </location>
</feature>
<sequence length="302" mass="33623">MAEGGPHGDTCARYDGASGFSFILSVLITLGIVISYLPQYHRIRLKKTSEGLSTQFLLLGSCSSLFTLTNIILVSSRARRCCLQGELSLFNCISSQINLVQISTQSVCAILILVFVLHYTRGSIKQDKNEYKRIVLVGKFVAGHVVVSILEILFGLVNAYEAPMMIIANVNGLLSTTLTMMKYIPQIYTTYKLKHPGTLSIGMMCVQTPGGALFTLTLFLSKGSHWSSWISYFVAFILQGTLLSLCVYYEYFKSDGVEAQLLERREIDRRINENLNATDADEHTDAEPHLDEDANEHNNIQS</sequence>
<keyword evidence="9" id="KW-1185">Reference proteome</keyword>
<dbReference type="InterPro" id="IPR006603">
    <property type="entry name" value="PQ-loop_rpt"/>
</dbReference>
<evidence type="ECO:0000256" key="6">
    <source>
        <dbReference type="SAM" id="Phobius"/>
    </source>
</evidence>
<feature type="transmembrane region" description="Helical" evidence="6">
    <location>
        <begin position="197"/>
        <end position="220"/>
    </location>
</feature>
<reference evidence="8" key="1">
    <citation type="submission" date="2011-10" db="EMBL/GenBank/DDBJ databases">
        <authorList>
            <person name="Genoscope - CEA"/>
        </authorList>
    </citation>
    <scope>NUCLEOTIDE SEQUENCE</scope>
</reference>
<feature type="transmembrane region" description="Helical" evidence="6">
    <location>
        <begin position="140"/>
        <end position="160"/>
    </location>
</feature>
<protein>
    <submittedName>
        <fullName evidence="8">Piso0_003935 protein</fullName>
    </submittedName>
</protein>
<evidence type="ECO:0000256" key="5">
    <source>
        <dbReference type="SAM" id="MobiDB-lite"/>
    </source>
</evidence>
<evidence type="ECO:0000313" key="8">
    <source>
        <dbReference type="EMBL" id="CCE84391.1"/>
    </source>
</evidence>
<dbReference type="eggNOG" id="ENOG502RZDU">
    <property type="taxonomic scope" value="Eukaryota"/>
</dbReference>
<dbReference type="Proteomes" id="UP000005222">
    <property type="component" value="Chromosome K"/>
</dbReference>
<accession>G8Y711</accession>
<organism evidence="8 9">
    <name type="scientific">Pichia sorbitophila (strain ATCC MYA-4447 / BCRC 22081 / CBS 7064 / NBRC 10061 / NRRL Y-12695)</name>
    <name type="common">Hybrid yeast</name>
    <dbReference type="NCBI Taxonomy" id="559304"/>
    <lineage>
        <taxon>Eukaryota</taxon>
        <taxon>Fungi</taxon>
        <taxon>Dikarya</taxon>
        <taxon>Ascomycota</taxon>
        <taxon>Saccharomycotina</taxon>
        <taxon>Pichiomycetes</taxon>
        <taxon>Debaryomycetaceae</taxon>
        <taxon>Millerozyma</taxon>
    </lineage>
</organism>
<feature type="transmembrane region" description="Helical" evidence="6">
    <location>
        <begin position="226"/>
        <end position="249"/>
    </location>
</feature>
<dbReference type="EMBL" id="FO082049">
    <property type="protein sequence ID" value="CCE83360.1"/>
    <property type="molecule type" value="Genomic_DNA"/>
</dbReference>
<dbReference type="Pfam" id="PF04193">
    <property type="entry name" value="PQ-loop"/>
    <property type="match status" value="2"/>
</dbReference>
<reference evidence="9" key="2">
    <citation type="journal article" date="2012" name="G3 (Bethesda)">
        <title>Pichia sorbitophila, an interspecies yeast hybrid reveals early steps of genome resolution following polyploidization.</title>
        <authorList>
            <person name="Leh Louis V."/>
            <person name="Despons L."/>
            <person name="Friedrich A."/>
            <person name="Martin T."/>
            <person name="Durrens P."/>
            <person name="Casaregola S."/>
            <person name="Neuveglise C."/>
            <person name="Fairhead C."/>
            <person name="Marck C."/>
            <person name="Cruz J.A."/>
            <person name="Straub M.L."/>
            <person name="Kugler V."/>
            <person name="Sacerdot C."/>
            <person name="Uzunov Z."/>
            <person name="Thierry A."/>
            <person name="Weiss S."/>
            <person name="Bleykasten C."/>
            <person name="De Montigny J."/>
            <person name="Jacques N."/>
            <person name="Jung P."/>
            <person name="Lemaire M."/>
            <person name="Mallet S."/>
            <person name="Morel G."/>
            <person name="Richard G.F."/>
            <person name="Sarkar A."/>
            <person name="Savel G."/>
            <person name="Schacherer J."/>
            <person name="Seret M.L."/>
            <person name="Talla E."/>
            <person name="Samson G."/>
            <person name="Jubin C."/>
            <person name="Poulain J."/>
            <person name="Vacherie B."/>
            <person name="Barbe V."/>
            <person name="Pelletier E."/>
            <person name="Sherman D.J."/>
            <person name="Westhof E."/>
            <person name="Weissenbach J."/>
            <person name="Baret P.V."/>
            <person name="Wincker P."/>
            <person name="Gaillardin C."/>
            <person name="Dujon B."/>
            <person name="Souciet J.L."/>
        </authorList>
    </citation>
    <scope>NUCLEOTIDE SEQUENCE [LARGE SCALE GENOMIC DNA]</scope>
    <source>
        <strain evidence="9">ATCC MYA-4447 / BCRC 22081 / CBS 7064 / NBRC 10061 / NRRL Y-12695</strain>
    </source>
</reference>
<dbReference type="HOGENOM" id="CLU_033734_1_0_1"/>
<feature type="region of interest" description="Disordered" evidence="5">
    <location>
        <begin position="273"/>
        <end position="302"/>
    </location>
</feature>
<keyword evidence="2 6" id="KW-0812">Transmembrane</keyword>
<gene>
    <name evidence="8" type="primary">Piso0_003935</name>
    <name evidence="7" type="ORF">GNLVRS01_PISO0K05818g</name>
    <name evidence="8" type="ORF">GNLVRS01_PISO0L05819g</name>
</gene>
<feature type="compositionally biased region" description="Basic and acidic residues" evidence="5">
    <location>
        <begin position="280"/>
        <end position="296"/>
    </location>
</feature>
<dbReference type="AlphaFoldDB" id="G8Y711"/>
<name>G8Y711_PICSO</name>
<dbReference type="InterPro" id="IPR051415">
    <property type="entry name" value="LAAT-1"/>
</dbReference>
<dbReference type="GO" id="GO:0016020">
    <property type="term" value="C:membrane"/>
    <property type="evidence" value="ECO:0007669"/>
    <property type="project" value="UniProtKB-SubCell"/>
</dbReference>
<proteinExistence type="predicted"/>
<feature type="transmembrane region" description="Helical" evidence="6">
    <location>
        <begin position="20"/>
        <end position="37"/>
    </location>
</feature>
<dbReference type="InParanoid" id="G8Y711"/>
<comment type="subcellular location">
    <subcellularLocation>
        <location evidence="1">Membrane</location>
        <topology evidence="1">Multi-pass membrane protein</topology>
    </subcellularLocation>
</comment>
<feature type="transmembrane region" description="Helical" evidence="6">
    <location>
        <begin position="166"/>
        <end position="185"/>
    </location>
</feature>